<dbReference type="PANTHER" id="PTHR10629:SF52">
    <property type="entry name" value="DNA (CYTOSINE-5)-METHYLTRANSFERASE 1"/>
    <property type="match status" value="1"/>
</dbReference>
<name>A0ABN1UD36_9ACTN</name>
<keyword evidence="7" id="KW-1185">Reference proteome</keyword>
<evidence type="ECO:0000256" key="5">
    <source>
        <dbReference type="ARBA" id="ARBA00022747"/>
    </source>
</evidence>
<evidence type="ECO:0000256" key="1">
    <source>
        <dbReference type="ARBA" id="ARBA00011975"/>
    </source>
</evidence>
<keyword evidence="5" id="KW-0680">Restriction system</keyword>
<dbReference type="Gene3D" id="3.90.120.10">
    <property type="entry name" value="DNA Methylase, subunit A, domain 2"/>
    <property type="match status" value="1"/>
</dbReference>
<dbReference type="EMBL" id="BAAAJE010000006">
    <property type="protein sequence ID" value="GAA1138647.1"/>
    <property type="molecule type" value="Genomic_DNA"/>
</dbReference>
<dbReference type="InterPro" id="IPR001525">
    <property type="entry name" value="C5_MeTfrase"/>
</dbReference>
<dbReference type="Pfam" id="PF00145">
    <property type="entry name" value="DNA_methylase"/>
    <property type="match status" value="2"/>
</dbReference>
<gene>
    <name evidence="6" type="ORF">GCM10009606_18020</name>
</gene>
<evidence type="ECO:0000313" key="6">
    <source>
        <dbReference type="EMBL" id="GAA1138647.1"/>
    </source>
</evidence>
<reference evidence="6 7" key="1">
    <citation type="journal article" date="2019" name="Int. J. Syst. Evol. Microbiol.">
        <title>The Global Catalogue of Microorganisms (GCM) 10K type strain sequencing project: providing services to taxonomists for standard genome sequencing and annotation.</title>
        <authorList>
            <consortium name="The Broad Institute Genomics Platform"/>
            <consortium name="The Broad Institute Genome Sequencing Center for Infectious Disease"/>
            <person name="Wu L."/>
            <person name="Ma J."/>
        </authorList>
    </citation>
    <scope>NUCLEOTIDE SEQUENCE [LARGE SCALE GENOMIC DNA]</scope>
    <source>
        <strain evidence="6 7">JCM 11813</strain>
    </source>
</reference>
<sequence length="635" mass="69851">METMHLTVEFVTVNCGPKDRGGCGLQFAMTRTFYEQTKRTGETWYCPRGHARVWGGDTVEQKLAQATARETALRDQLEASIRDGEAARAAHARDRQRIANGVCPCCSRSFENLRRHMATKHPDYAAPQVKKRTRFECGCGRSFDTYAGLRVHQGRARGNDWERAIETHSANHPDTEHLCADIQKVDVRYLPKTDLLWASPICTELSPAGGRRRRQAADQPTLWEEHGHVPAEAFERTRVTFWEVLRSAEVHEHSAILVENVVEAADWHLFPTWLHGWETLGYNVQIVCVSAAHIGDEVNQHAPQWRDRLYFGITRRGVRLPDLKPRPLAWCPACGHDVEAEQAWKPGARRIAGQPVGKYGPQYLYTCPENPAHGVVEPYVSPAAAAIDWTDLGQRIGDRKRPLGAATMRRIAMGAETIGLPALVAAAGNTWDGASGAANGYVRAWPVDQSPTPAQVNTIQNGIAMSEPFVSMLRRNGKNHGVSGPVPTFSAGGYHHGLTIPPGAFISAHHGGYAAGDPSMNRPVTEPLRTVTAKSTRSLVIPYRKGAKPYPATASALSTMATREAHGILTSDAEAIAVEDCYFRMLKPREAANAQRFVPAYVIHGNQGEQQMQAGNAVPVNVAHWLGRQTAEVLA</sequence>
<organism evidence="6 7">
    <name type="scientific">Nocardioides aquiterrae</name>
    <dbReference type="NCBI Taxonomy" id="203799"/>
    <lineage>
        <taxon>Bacteria</taxon>
        <taxon>Bacillati</taxon>
        <taxon>Actinomycetota</taxon>
        <taxon>Actinomycetes</taxon>
        <taxon>Propionibacteriales</taxon>
        <taxon>Nocardioidaceae</taxon>
        <taxon>Nocardioides</taxon>
    </lineage>
</organism>
<evidence type="ECO:0000256" key="4">
    <source>
        <dbReference type="ARBA" id="ARBA00022691"/>
    </source>
</evidence>
<evidence type="ECO:0000313" key="7">
    <source>
        <dbReference type="Proteomes" id="UP001499979"/>
    </source>
</evidence>
<dbReference type="Gene3D" id="3.40.50.150">
    <property type="entry name" value="Vaccinia Virus protein VP39"/>
    <property type="match status" value="1"/>
</dbReference>
<comment type="caution">
    <text evidence="6">The sequence shown here is derived from an EMBL/GenBank/DDBJ whole genome shotgun (WGS) entry which is preliminary data.</text>
</comment>
<keyword evidence="3" id="KW-0808">Transferase</keyword>
<dbReference type="InterPro" id="IPR029063">
    <property type="entry name" value="SAM-dependent_MTases_sf"/>
</dbReference>
<dbReference type="SUPFAM" id="SSF53335">
    <property type="entry name" value="S-adenosyl-L-methionine-dependent methyltransferases"/>
    <property type="match status" value="1"/>
</dbReference>
<dbReference type="InterPro" id="IPR050390">
    <property type="entry name" value="C5-Methyltransferase"/>
</dbReference>
<keyword evidence="2" id="KW-0489">Methyltransferase</keyword>
<proteinExistence type="predicted"/>
<protein>
    <recommendedName>
        <fullName evidence="1">DNA (cytosine-5-)-methyltransferase</fullName>
        <ecNumber evidence="1">2.1.1.37</ecNumber>
    </recommendedName>
</protein>
<keyword evidence="4" id="KW-0949">S-adenosyl-L-methionine</keyword>
<dbReference type="PANTHER" id="PTHR10629">
    <property type="entry name" value="CYTOSINE-SPECIFIC METHYLTRANSFERASE"/>
    <property type="match status" value="1"/>
</dbReference>
<evidence type="ECO:0000256" key="2">
    <source>
        <dbReference type="ARBA" id="ARBA00022603"/>
    </source>
</evidence>
<dbReference type="RefSeq" id="WP_343907164.1">
    <property type="nucleotide sequence ID" value="NZ_BAAAJE010000006.1"/>
</dbReference>
<dbReference type="Proteomes" id="UP001499979">
    <property type="component" value="Unassembled WGS sequence"/>
</dbReference>
<dbReference type="EC" id="2.1.1.37" evidence="1"/>
<accession>A0ABN1UD36</accession>
<evidence type="ECO:0000256" key="3">
    <source>
        <dbReference type="ARBA" id="ARBA00022679"/>
    </source>
</evidence>